<evidence type="ECO:0000256" key="3">
    <source>
        <dbReference type="ARBA" id="ARBA00022553"/>
    </source>
</evidence>
<keyword evidence="11" id="KW-1185">Reference proteome</keyword>
<dbReference type="InterPro" id="IPR000014">
    <property type="entry name" value="PAS"/>
</dbReference>
<dbReference type="InterPro" id="IPR036890">
    <property type="entry name" value="HATPase_C_sf"/>
</dbReference>
<evidence type="ECO:0000313" key="10">
    <source>
        <dbReference type="EMBL" id="SIQ76327.1"/>
    </source>
</evidence>
<dbReference type="CDD" id="cd00130">
    <property type="entry name" value="PAS"/>
    <property type="match status" value="1"/>
</dbReference>
<dbReference type="SMART" id="SM00387">
    <property type="entry name" value="HATPase_c"/>
    <property type="match status" value="1"/>
</dbReference>
<sequence>MVESEKKLLLILSGEAGETHRLGSLLSSWGYLVEIDPWGESTLQSGRPLHREGSVADLVLLDTRATRNHGGPDVLATLLRACQGLPLIRLVSTDEDPRDLPEKASFQGCLEFTAGAAVVRQTLHLALELFEEQQRARSLSERKEAILRALPDPVFVITREGHFLEAFAARPELLAFPLEALEGISLADLFDADEEERILDIIALALASKETQIFEYELAIAGEARWFEAQVTPCDPEEGTVLAVAHDITERKEDDQTIKSLLWEKELLLHEVHHRIKNNMTIMTSLLALQEGATENVEAAKVLRDARGRLQSMAVLYAQLYGSRDFRRISARDYLESLVETICEALSIPPEITLTATADDTFVDSKTLSVAGIIANELITNSLKHAFPQGRSGTISLSLLVSSDQDCITLQVRDDGIGIPPGLVPETSPGFGFSLVRTLAEQEKASLELTQGQGTSLTIRFPRNSSPDSP</sequence>
<accession>A0A1N6VEY3</accession>
<dbReference type="InterPro" id="IPR013656">
    <property type="entry name" value="PAS_4"/>
</dbReference>
<dbReference type="Pfam" id="PF07568">
    <property type="entry name" value="HisKA_2"/>
    <property type="match status" value="1"/>
</dbReference>
<dbReference type="Proteomes" id="UP000186400">
    <property type="component" value="Unassembled WGS sequence"/>
</dbReference>
<keyword evidence="5" id="KW-0547">Nucleotide-binding</keyword>
<dbReference type="InterPro" id="IPR005467">
    <property type="entry name" value="His_kinase_dom"/>
</dbReference>
<dbReference type="PROSITE" id="PS50112">
    <property type="entry name" value="PAS"/>
    <property type="match status" value="1"/>
</dbReference>
<protein>
    <recommendedName>
        <fullName evidence="2">histidine kinase</fullName>
        <ecNumber evidence="2">2.7.13.3</ecNumber>
    </recommendedName>
</protein>
<dbReference type="PANTHER" id="PTHR41523">
    <property type="entry name" value="TWO-COMPONENT SYSTEM SENSOR PROTEIN"/>
    <property type="match status" value="1"/>
</dbReference>
<feature type="domain" description="PAS" evidence="9">
    <location>
        <begin position="139"/>
        <end position="209"/>
    </location>
</feature>
<evidence type="ECO:0000259" key="8">
    <source>
        <dbReference type="PROSITE" id="PS50109"/>
    </source>
</evidence>
<dbReference type="EMBL" id="FTMS01000014">
    <property type="protein sequence ID" value="SIQ76327.1"/>
    <property type="molecule type" value="Genomic_DNA"/>
</dbReference>
<dbReference type="GO" id="GO:0005524">
    <property type="term" value="F:ATP binding"/>
    <property type="evidence" value="ECO:0007669"/>
    <property type="project" value="UniProtKB-KW"/>
</dbReference>
<dbReference type="RefSeq" id="WP_076489391.1">
    <property type="nucleotide sequence ID" value="NZ_FTMS01000014.1"/>
</dbReference>
<evidence type="ECO:0000256" key="1">
    <source>
        <dbReference type="ARBA" id="ARBA00000085"/>
    </source>
</evidence>
<dbReference type="NCBIfam" id="TIGR00229">
    <property type="entry name" value="sensory_box"/>
    <property type="match status" value="1"/>
</dbReference>
<dbReference type="Pfam" id="PF08448">
    <property type="entry name" value="PAS_4"/>
    <property type="match status" value="1"/>
</dbReference>
<evidence type="ECO:0000313" key="11">
    <source>
        <dbReference type="Proteomes" id="UP000186400"/>
    </source>
</evidence>
<keyword evidence="6" id="KW-0418">Kinase</keyword>
<evidence type="ECO:0000256" key="6">
    <source>
        <dbReference type="ARBA" id="ARBA00022777"/>
    </source>
</evidence>
<dbReference type="GO" id="GO:0004673">
    <property type="term" value="F:protein histidine kinase activity"/>
    <property type="evidence" value="ECO:0007669"/>
    <property type="project" value="UniProtKB-EC"/>
</dbReference>
<dbReference type="PANTHER" id="PTHR41523:SF8">
    <property type="entry name" value="ETHYLENE RESPONSE SENSOR PROTEIN"/>
    <property type="match status" value="1"/>
</dbReference>
<dbReference type="InterPro" id="IPR011495">
    <property type="entry name" value="Sig_transdc_His_kin_sub2_dim/P"/>
</dbReference>
<evidence type="ECO:0000256" key="7">
    <source>
        <dbReference type="ARBA" id="ARBA00022840"/>
    </source>
</evidence>
<gene>
    <name evidence="10" type="ORF">SAMN05920897_11489</name>
</gene>
<keyword evidence="4" id="KW-0808">Transferase</keyword>
<evidence type="ECO:0000259" key="9">
    <source>
        <dbReference type="PROSITE" id="PS50112"/>
    </source>
</evidence>
<organism evidence="10 11">
    <name type="scientific">Alkalispirochaeta americana</name>
    <dbReference type="NCBI Taxonomy" id="159291"/>
    <lineage>
        <taxon>Bacteria</taxon>
        <taxon>Pseudomonadati</taxon>
        <taxon>Spirochaetota</taxon>
        <taxon>Spirochaetia</taxon>
        <taxon>Spirochaetales</taxon>
        <taxon>Spirochaetaceae</taxon>
        <taxon>Alkalispirochaeta</taxon>
    </lineage>
</organism>
<dbReference type="AlphaFoldDB" id="A0A1N6VEY3"/>
<dbReference type="STRING" id="159291.SAMN05920897_11489"/>
<dbReference type="Gene3D" id="3.30.565.10">
    <property type="entry name" value="Histidine kinase-like ATPase, C-terminal domain"/>
    <property type="match status" value="1"/>
</dbReference>
<dbReference type="EC" id="2.7.13.3" evidence="2"/>
<feature type="domain" description="Histidine kinase" evidence="8">
    <location>
        <begin position="271"/>
        <end position="465"/>
    </location>
</feature>
<dbReference type="Gene3D" id="3.30.450.20">
    <property type="entry name" value="PAS domain"/>
    <property type="match status" value="1"/>
</dbReference>
<dbReference type="SMART" id="SM00091">
    <property type="entry name" value="PAS"/>
    <property type="match status" value="1"/>
</dbReference>
<evidence type="ECO:0000256" key="2">
    <source>
        <dbReference type="ARBA" id="ARBA00012438"/>
    </source>
</evidence>
<dbReference type="SUPFAM" id="SSF55785">
    <property type="entry name" value="PYP-like sensor domain (PAS domain)"/>
    <property type="match status" value="1"/>
</dbReference>
<evidence type="ECO:0000256" key="5">
    <source>
        <dbReference type="ARBA" id="ARBA00022741"/>
    </source>
</evidence>
<reference evidence="10 11" key="1">
    <citation type="submission" date="2017-01" db="EMBL/GenBank/DDBJ databases">
        <authorList>
            <person name="Mah S.A."/>
            <person name="Swanson W.J."/>
            <person name="Moy G.W."/>
            <person name="Vacquier V.D."/>
        </authorList>
    </citation>
    <scope>NUCLEOTIDE SEQUENCE [LARGE SCALE GENOMIC DNA]</scope>
    <source>
        <strain evidence="10 11">ASpG1</strain>
    </source>
</reference>
<comment type="catalytic activity">
    <reaction evidence="1">
        <text>ATP + protein L-histidine = ADP + protein N-phospho-L-histidine.</text>
        <dbReference type="EC" id="2.7.13.3"/>
    </reaction>
</comment>
<name>A0A1N6VEY3_9SPIO</name>
<dbReference type="SUPFAM" id="SSF55874">
    <property type="entry name" value="ATPase domain of HSP90 chaperone/DNA topoisomerase II/histidine kinase"/>
    <property type="match status" value="1"/>
</dbReference>
<keyword evidence="7" id="KW-0067">ATP-binding</keyword>
<dbReference type="OrthoDB" id="9767435at2"/>
<proteinExistence type="predicted"/>
<dbReference type="InterPro" id="IPR035965">
    <property type="entry name" value="PAS-like_dom_sf"/>
</dbReference>
<keyword evidence="3" id="KW-0597">Phosphoprotein</keyword>
<dbReference type="Pfam" id="PF02518">
    <property type="entry name" value="HATPase_c"/>
    <property type="match status" value="1"/>
</dbReference>
<dbReference type="PROSITE" id="PS50109">
    <property type="entry name" value="HIS_KIN"/>
    <property type="match status" value="1"/>
</dbReference>
<dbReference type="InterPro" id="IPR003594">
    <property type="entry name" value="HATPase_dom"/>
</dbReference>
<evidence type="ECO:0000256" key="4">
    <source>
        <dbReference type="ARBA" id="ARBA00022679"/>
    </source>
</evidence>